<accession>U5D515</accession>
<dbReference type="Gramene" id="ERN17320">
    <property type="protein sequence ID" value="ERN17320"/>
    <property type="gene ID" value="AMTR_s00037p00095030"/>
</dbReference>
<dbReference type="HOGENOM" id="CLU_2888737_0_0_1"/>
<organism evidence="1 2">
    <name type="scientific">Amborella trichopoda</name>
    <dbReference type="NCBI Taxonomy" id="13333"/>
    <lineage>
        <taxon>Eukaryota</taxon>
        <taxon>Viridiplantae</taxon>
        <taxon>Streptophyta</taxon>
        <taxon>Embryophyta</taxon>
        <taxon>Tracheophyta</taxon>
        <taxon>Spermatophyta</taxon>
        <taxon>Magnoliopsida</taxon>
        <taxon>Amborellales</taxon>
        <taxon>Amborellaceae</taxon>
        <taxon>Amborella</taxon>
    </lineage>
</organism>
<name>U5D515_AMBTC</name>
<dbReference type="AlphaFoldDB" id="U5D515"/>
<dbReference type="EMBL" id="KI392350">
    <property type="protein sequence ID" value="ERN17320.1"/>
    <property type="molecule type" value="Genomic_DNA"/>
</dbReference>
<evidence type="ECO:0000313" key="1">
    <source>
        <dbReference type="EMBL" id="ERN17320.1"/>
    </source>
</evidence>
<sequence length="63" mass="6795">MLGSSISRGHQGVYCNGVHTAANVLNGKKRAWQQEACGSKLCLAMKSVQYQNMHGSEARSGEK</sequence>
<reference evidence="2" key="1">
    <citation type="journal article" date="2013" name="Science">
        <title>The Amborella genome and the evolution of flowering plants.</title>
        <authorList>
            <consortium name="Amborella Genome Project"/>
        </authorList>
    </citation>
    <scope>NUCLEOTIDE SEQUENCE [LARGE SCALE GENOMIC DNA]</scope>
</reference>
<evidence type="ECO:0000313" key="2">
    <source>
        <dbReference type="Proteomes" id="UP000017836"/>
    </source>
</evidence>
<proteinExistence type="predicted"/>
<keyword evidence="2" id="KW-1185">Reference proteome</keyword>
<dbReference type="Proteomes" id="UP000017836">
    <property type="component" value="Unassembled WGS sequence"/>
</dbReference>
<protein>
    <submittedName>
        <fullName evidence="1">Uncharacterized protein</fullName>
    </submittedName>
</protein>
<gene>
    <name evidence="1" type="ORF">AMTR_s00037p00095030</name>
</gene>